<protein>
    <recommendedName>
        <fullName evidence="2">Biogenesis of lysosome-related organelles complex 1 subunit 3</fullName>
    </recommendedName>
</protein>
<dbReference type="OMA" id="ENNIEIW"/>
<dbReference type="Pfam" id="PF15753">
    <property type="entry name" value="BLOC1S3"/>
    <property type="match status" value="1"/>
</dbReference>
<keyword evidence="5" id="KW-1185">Reference proteome</keyword>
<sequence>MADSKFVITGEAPESDEESIDNDKANSTSGYGTAVNGEALESDDEVVSYAAKSRRKPEQSAPELKRSPQRNHLNNSILQKKLCDSNAKLWKDLNDCLYSTIFAASKELLNADQQLLKSQVTLQSISYNFKIAEASTKQILTKTKDIISGNFIPPINI</sequence>
<evidence type="ECO:0000256" key="1">
    <source>
        <dbReference type="ARBA" id="ARBA00008942"/>
    </source>
</evidence>
<dbReference type="InterPro" id="IPR017245">
    <property type="entry name" value="BLOC-1_complex_su-3"/>
</dbReference>
<evidence type="ECO:0000256" key="3">
    <source>
        <dbReference type="SAM" id="MobiDB-lite"/>
    </source>
</evidence>
<gene>
    <name evidence="4" type="ORF">HERILL_LOCUS4624</name>
</gene>
<evidence type="ECO:0000313" key="4">
    <source>
        <dbReference type="EMBL" id="CAD7081525.1"/>
    </source>
</evidence>
<evidence type="ECO:0000256" key="2">
    <source>
        <dbReference type="ARBA" id="ARBA00019581"/>
    </source>
</evidence>
<dbReference type="PANTHER" id="PTHR31974">
    <property type="entry name" value="BIOGENESIS OF LYSOSOME-RELATED ORGANELLES COMPLEX 1 SUBUNIT 3"/>
    <property type="match status" value="1"/>
</dbReference>
<dbReference type="InParanoid" id="A0A7R8YRI0"/>
<dbReference type="FunCoup" id="A0A7R8YRI0">
    <property type="interactions" value="7"/>
</dbReference>
<dbReference type="Proteomes" id="UP000594454">
    <property type="component" value="Chromosome 2"/>
</dbReference>
<dbReference type="OrthoDB" id="5984572at2759"/>
<dbReference type="EMBL" id="LR899010">
    <property type="protein sequence ID" value="CAD7081525.1"/>
    <property type="molecule type" value="Genomic_DNA"/>
</dbReference>
<name>A0A7R8YRI0_HERIL</name>
<proteinExistence type="inferred from homology"/>
<evidence type="ECO:0000313" key="5">
    <source>
        <dbReference type="Proteomes" id="UP000594454"/>
    </source>
</evidence>
<reference evidence="4 5" key="1">
    <citation type="submission" date="2020-11" db="EMBL/GenBank/DDBJ databases">
        <authorList>
            <person name="Wallbank WR R."/>
            <person name="Pardo Diaz C."/>
            <person name="Kozak K."/>
            <person name="Martin S."/>
            <person name="Jiggins C."/>
            <person name="Moest M."/>
            <person name="Warren A I."/>
            <person name="Generalovic N T."/>
            <person name="Byers J.R.P. K."/>
            <person name="Montejo-Kovacevich G."/>
            <person name="Yen C E."/>
        </authorList>
    </citation>
    <scope>NUCLEOTIDE SEQUENCE [LARGE SCALE GENOMIC DNA]</scope>
</reference>
<accession>A0A7R8YRI0</accession>
<feature type="region of interest" description="Disordered" evidence="3">
    <location>
        <begin position="1"/>
        <end position="71"/>
    </location>
</feature>
<dbReference type="GO" id="GO:0031083">
    <property type="term" value="C:BLOC-1 complex"/>
    <property type="evidence" value="ECO:0007669"/>
    <property type="project" value="TreeGrafter"/>
</dbReference>
<dbReference type="AlphaFoldDB" id="A0A7R8YRI0"/>
<dbReference type="PANTHER" id="PTHR31974:SF2">
    <property type="entry name" value="BIOGENESIS OF LYSOSOME-RELATED ORGANELLES COMPLEX 1 SUBUNIT 3"/>
    <property type="match status" value="1"/>
</dbReference>
<comment type="similarity">
    <text evidence="1">Belongs to the BLOC1S3 family.</text>
</comment>
<organism evidence="4 5">
    <name type="scientific">Hermetia illucens</name>
    <name type="common">Black soldier fly</name>
    <dbReference type="NCBI Taxonomy" id="343691"/>
    <lineage>
        <taxon>Eukaryota</taxon>
        <taxon>Metazoa</taxon>
        <taxon>Ecdysozoa</taxon>
        <taxon>Arthropoda</taxon>
        <taxon>Hexapoda</taxon>
        <taxon>Insecta</taxon>
        <taxon>Pterygota</taxon>
        <taxon>Neoptera</taxon>
        <taxon>Endopterygota</taxon>
        <taxon>Diptera</taxon>
        <taxon>Brachycera</taxon>
        <taxon>Stratiomyomorpha</taxon>
        <taxon>Stratiomyidae</taxon>
        <taxon>Hermetiinae</taxon>
        <taxon>Hermetia</taxon>
    </lineage>
</organism>